<feature type="region of interest" description="Disordered" evidence="2">
    <location>
        <begin position="95"/>
        <end position="127"/>
    </location>
</feature>
<dbReference type="AlphaFoldDB" id="A0A328VFQ1"/>
<evidence type="ECO:0000313" key="4">
    <source>
        <dbReference type="Proteomes" id="UP000248706"/>
    </source>
</evidence>
<feature type="coiled-coil region" evidence="1">
    <location>
        <begin position="207"/>
        <end position="375"/>
    </location>
</feature>
<keyword evidence="1" id="KW-0175">Coiled coil</keyword>
<accession>A0A328VFQ1</accession>
<feature type="compositionally biased region" description="Basic and acidic residues" evidence="2">
    <location>
        <begin position="112"/>
        <end position="126"/>
    </location>
</feature>
<evidence type="ECO:0000313" key="3">
    <source>
        <dbReference type="EMBL" id="RAQ94580.1"/>
    </source>
</evidence>
<proteinExistence type="predicted"/>
<gene>
    <name evidence="3" type="ORF">A4R35_03475</name>
</gene>
<comment type="caution">
    <text evidence="3">The sequence shown here is derived from an EMBL/GenBank/DDBJ whole genome shotgun (WGS) entry which is preliminary data.</text>
</comment>
<dbReference type="EMBL" id="MCIF01000002">
    <property type="protein sequence ID" value="RAQ94580.1"/>
    <property type="molecule type" value="Genomic_DNA"/>
</dbReference>
<dbReference type="InterPro" id="IPR009061">
    <property type="entry name" value="DNA-bd_dom_put_sf"/>
</dbReference>
<keyword evidence="4" id="KW-1185">Reference proteome</keyword>
<sequence>MFEEHMQEDSPARTEEAVQQEHLVDELANPEDRWLTVSQAARTSGQSEATIERWISQGLLPVRRHSLESRSQLRLIRASDLALLNASVAASAGTVQTPAPVRNEGGQPEQRSLPERPAAEAPREAHPVVSPEFVSQEMAALRRLVREQAQRQHEALERLRSRLEARFQQQQEASAQQRLAVDEALTRLQTSFEDEIAALQIQNSTRQTELEQQLEELTERLQQTSEQWQQTLILLRQQIEALTTHVQQEVEVHEQLTREILHLTTQLAEQRIQQEQMAHTLGQLTQQMTFLTAQVAEQRQRVEQQHDRQDQQGLQLSYLERELEERRRDQQETQQELLGVLAGQQEQLGTLLLRLNEQTQRYELLSQLYLNVEQQQGEHERQLRRLYRFLEHFSPSPPSVGFDSHDGSL</sequence>
<reference evidence="3 4" key="1">
    <citation type="submission" date="2016-08" db="EMBL/GenBank/DDBJ databases">
        <title>Analysis of Carbohydrate Active Enzymes in Thermogemmatispora T81 Reveals Carbohydrate Degradation Ability.</title>
        <authorList>
            <person name="Tomazini A."/>
            <person name="Lal S."/>
            <person name="Stott M."/>
            <person name="Henrissat B."/>
            <person name="Polikarpov I."/>
            <person name="Sparling R."/>
            <person name="Levin D.B."/>
        </authorList>
    </citation>
    <scope>NUCLEOTIDE SEQUENCE [LARGE SCALE GENOMIC DNA]</scope>
    <source>
        <strain evidence="3 4">T81</strain>
    </source>
</reference>
<evidence type="ECO:0000256" key="2">
    <source>
        <dbReference type="SAM" id="MobiDB-lite"/>
    </source>
</evidence>
<evidence type="ECO:0000256" key="1">
    <source>
        <dbReference type="SAM" id="Coils"/>
    </source>
</evidence>
<name>A0A328VFQ1_9CHLR</name>
<dbReference type="Proteomes" id="UP000248706">
    <property type="component" value="Unassembled WGS sequence"/>
</dbReference>
<dbReference type="SUPFAM" id="SSF46955">
    <property type="entry name" value="Putative DNA-binding domain"/>
    <property type="match status" value="1"/>
</dbReference>
<organism evidence="3 4">
    <name type="scientific">Thermogemmatispora tikiterensis</name>
    <dbReference type="NCBI Taxonomy" id="1825093"/>
    <lineage>
        <taxon>Bacteria</taxon>
        <taxon>Bacillati</taxon>
        <taxon>Chloroflexota</taxon>
        <taxon>Ktedonobacteria</taxon>
        <taxon>Thermogemmatisporales</taxon>
        <taxon>Thermogemmatisporaceae</taxon>
        <taxon>Thermogemmatispora</taxon>
    </lineage>
</organism>
<protein>
    <recommendedName>
        <fullName evidence="5">Helix-turn-helix domain-containing protein</fullName>
    </recommendedName>
</protein>
<feature type="coiled-coil region" evidence="1">
    <location>
        <begin position="142"/>
        <end position="173"/>
    </location>
</feature>
<evidence type="ECO:0008006" key="5">
    <source>
        <dbReference type="Google" id="ProtNLM"/>
    </source>
</evidence>